<dbReference type="InterPro" id="IPR007110">
    <property type="entry name" value="Ig-like_dom"/>
</dbReference>
<dbReference type="GeneTree" id="ENSGT00530000063555"/>
<keyword evidence="6" id="KW-0393">Immunoglobulin domain</keyword>
<reference evidence="10" key="2">
    <citation type="submission" date="2025-09" db="UniProtKB">
        <authorList>
            <consortium name="Ensembl"/>
        </authorList>
    </citation>
    <scope>IDENTIFICATION</scope>
</reference>
<keyword evidence="5" id="KW-0325">Glycoprotein</keyword>
<dbReference type="SMART" id="SM00280">
    <property type="entry name" value="KAZAL"/>
    <property type="match status" value="1"/>
</dbReference>
<dbReference type="GO" id="GO:0009966">
    <property type="term" value="P:regulation of signal transduction"/>
    <property type="evidence" value="ECO:0007669"/>
    <property type="project" value="TreeGrafter"/>
</dbReference>
<dbReference type="FunFam" id="4.10.40.20:FF:000006">
    <property type="entry name" value="insulin-like growth factor-binding protein 7"/>
    <property type="match status" value="1"/>
</dbReference>
<sequence length="318" mass="33990">MLVFFAVVFSLSLASASADRVPRSCGACEPSLCDPLPEVGCKSGTIFDSCGCCSLCAAGEGEPCRGRGTTAKRCASGLECVKSDKNKKTKLGVCACKTKYEVCGSDGVTYKTGCDLKVASLKAVSEEKPEIKVLNKGKCATAPVIVTAPGEVYNVTGSQVYLSCEAIGIPTPVITWKKVTSGKQRMELLPGDRDNLAIQTRGGPEKHEVTGWVLISPLTKEEAGSYECHAVNAKGEASAVGTIHVVESIDDIPVKKGTQRILFYFTAISTLFHVKSIHPHNMAKGDIYHIQRGNVGIQRANQRVCMYSMCDLFGIQAR</sequence>
<evidence type="ECO:0000259" key="9">
    <source>
        <dbReference type="PROSITE" id="PS51323"/>
    </source>
</evidence>
<dbReference type="InterPro" id="IPR000867">
    <property type="entry name" value="IGFBP-like"/>
</dbReference>
<feature type="domain" description="IGFBP N-terminal" evidence="9">
    <location>
        <begin position="21"/>
        <end position="97"/>
    </location>
</feature>
<dbReference type="InterPro" id="IPR013783">
    <property type="entry name" value="Ig-like_fold"/>
</dbReference>
<dbReference type="SUPFAM" id="SSF57184">
    <property type="entry name" value="Growth factor receptor domain"/>
    <property type="match status" value="1"/>
</dbReference>
<dbReference type="InterPro" id="IPR011390">
    <property type="entry name" value="IGFBP_rP_mac25"/>
</dbReference>
<evidence type="ECO:0000313" key="11">
    <source>
        <dbReference type="Proteomes" id="UP000472277"/>
    </source>
</evidence>
<evidence type="ECO:0000256" key="7">
    <source>
        <dbReference type="SAM" id="SignalP"/>
    </source>
</evidence>
<feature type="domain" description="Ig-like" evidence="8">
    <location>
        <begin position="143"/>
        <end position="244"/>
    </location>
</feature>
<reference evidence="10" key="1">
    <citation type="submission" date="2025-08" db="UniProtKB">
        <authorList>
            <consortium name="Ensembl"/>
        </authorList>
    </citation>
    <scope>IDENTIFICATION</scope>
</reference>
<gene>
    <name evidence="10" type="primary">IGFBP7</name>
    <name evidence="10" type="synonym">LOC115205179</name>
</gene>
<dbReference type="SMART" id="SM00121">
    <property type="entry name" value="IB"/>
    <property type="match status" value="1"/>
</dbReference>
<dbReference type="InParanoid" id="A0A674B3G3"/>
<feature type="signal peptide" evidence="7">
    <location>
        <begin position="1"/>
        <end position="18"/>
    </location>
</feature>
<dbReference type="FunFam" id="2.60.40.10:FF:000763">
    <property type="entry name" value="Insulin-like growth factor binding protein 7"/>
    <property type="match status" value="1"/>
</dbReference>
<dbReference type="AlphaFoldDB" id="A0A674B3G3"/>
<dbReference type="InterPro" id="IPR009030">
    <property type="entry name" value="Growth_fac_rcpt_cys_sf"/>
</dbReference>
<proteinExistence type="predicted"/>
<dbReference type="Ensembl" id="ENSSTUT00000069413.1">
    <property type="protein sequence ID" value="ENSSTUP00000065562.1"/>
    <property type="gene ID" value="ENSSTUG00000028591.1"/>
</dbReference>
<organism evidence="10 11">
    <name type="scientific">Salmo trutta</name>
    <name type="common">Brown trout</name>
    <dbReference type="NCBI Taxonomy" id="8032"/>
    <lineage>
        <taxon>Eukaryota</taxon>
        <taxon>Metazoa</taxon>
        <taxon>Chordata</taxon>
        <taxon>Craniata</taxon>
        <taxon>Vertebrata</taxon>
        <taxon>Euteleostomi</taxon>
        <taxon>Actinopterygii</taxon>
        <taxon>Neopterygii</taxon>
        <taxon>Teleostei</taxon>
        <taxon>Protacanthopterygii</taxon>
        <taxon>Salmoniformes</taxon>
        <taxon>Salmonidae</taxon>
        <taxon>Salmoninae</taxon>
        <taxon>Salmo</taxon>
    </lineage>
</organism>
<dbReference type="Pfam" id="PF00219">
    <property type="entry name" value="IGFBP"/>
    <property type="match status" value="1"/>
</dbReference>
<keyword evidence="11" id="KW-1185">Reference proteome</keyword>
<feature type="chain" id="PRO_5025483270" evidence="7">
    <location>
        <begin position="19"/>
        <end position="318"/>
    </location>
</feature>
<keyword evidence="2" id="KW-0964">Secreted</keyword>
<evidence type="ECO:0000259" key="8">
    <source>
        <dbReference type="PROSITE" id="PS50835"/>
    </source>
</evidence>
<dbReference type="Proteomes" id="UP000472277">
    <property type="component" value="Chromosome 13"/>
</dbReference>
<dbReference type="PROSITE" id="PS50835">
    <property type="entry name" value="IG_LIKE"/>
    <property type="match status" value="1"/>
</dbReference>
<dbReference type="Pfam" id="PF13927">
    <property type="entry name" value="Ig_3"/>
    <property type="match status" value="1"/>
</dbReference>
<dbReference type="Gene3D" id="3.30.60.30">
    <property type="match status" value="1"/>
</dbReference>
<dbReference type="PANTHER" id="PTHR14186:SF19">
    <property type="entry name" value="INSULIN-LIKE GROWTH FACTOR-BINDING PROTEIN 7"/>
    <property type="match status" value="1"/>
</dbReference>
<dbReference type="Pfam" id="PF07648">
    <property type="entry name" value="Kazal_2"/>
    <property type="match status" value="1"/>
</dbReference>
<accession>A0A674B3G3</accession>
<dbReference type="PROSITE" id="PS51323">
    <property type="entry name" value="IGFBP_N_2"/>
    <property type="match status" value="1"/>
</dbReference>
<protein>
    <submittedName>
        <fullName evidence="10">Insulin-like growth factor binding protein 7</fullName>
    </submittedName>
</protein>
<dbReference type="SMART" id="SM00408">
    <property type="entry name" value="IGc2"/>
    <property type="match status" value="1"/>
</dbReference>
<dbReference type="SUPFAM" id="SSF100895">
    <property type="entry name" value="Kazal-type serine protease inhibitors"/>
    <property type="match status" value="1"/>
</dbReference>
<dbReference type="Gene3D" id="2.60.40.10">
    <property type="entry name" value="Immunoglobulins"/>
    <property type="match status" value="1"/>
</dbReference>
<evidence type="ECO:0000256" key="3">
    <source>
        <dbReference type="ARBA" id="ARBA00022729"/>
    </source>
</evidence>
<evidence type="ECO:0000256" key="1">
    <source>
        <dbReference type="ARBA" id="ARBA00004613"/>
    </source>
</evidence>
<dbReference type="InterPro" id="IPR036179">
    <property type="entry name" value="Ig-like_dom_sf"/>
</dbReference>
<dbReference type="InterPro" id="IPR002350">
    <property type="entry name" value="Kazal_dom"/>
</dbReference>
<dbReference type="InterPro" id="IPR003598">
    <property type="entry name" value="Ig_sub2"/>
</dbReference>
<name>A0A674B3G3_SALTR</name>
<evidence type="ECO:0000313" key="10">
    <source>
        <dbReference type="Ensembl" id="ENSSTUP00000065562.1"/>
    </source>
</evidence>
<evidence type="ECO:0000256" key="5">
    <source>
        <dbReference type="ARBA" id="ARBA00023180"/>
    </source>
</evidence>
<dbReference type="GO" id="GO:0005615">
    <property type="term" value="C:extracellular space"/>
    <property type="evidence" value="ECO:0007669"/>
    <property type="project" value="TreeGrafter"/>
</dbReference>
<dbReference type="InterPro" id="IPR003599">
    <property type="entry name" value="Ig_sub"/>
</dbReference>
<dbReference type="OMA" id="CERTACE"/>
<dbReference type="GO" id="GO:0005520">
    <property type="term" value="F:insulin-like growth factor binding"/>
    <property type="evidence" value="ECO:0007669"/>
    <property type="project" value="InterPro"/>
</dbReference>
<dbReference type="SUPFAM" id="SSF48726">
    <property type="entry name" value="Immunoglobulin"/>
    <property type="match status" value="1"/>
</dbReference>
<dbReference type="GO" id="GO:0001558">
    <property type="term" value="P:regulation of cell growth"/>
    <property type="evidence" value="ECO:0007669"/>
    <property type="project" value="InterPro"/>
</dbReference>
<evidence type="ECO:0000256" key="4">
    <source>
        <dbReference type="ARBA" id="ARBA00023157"/>
    </source>
</evidence>
<keyword evidence="3 7" id="KW-0732">Signal</keyword>
<dbReference type="Gene3D" id="4.10.40.20">
    <property type="match status" value="1"/>
</dbReference>
<dbReference type="SMART" id="SM00409">
    <property type="entry name" value="IG"/>
    <property type="match status" value="1"/>
</dbReference>
<dbReference type="PANTHER" id="PTHR14186">
    <property type="entry name" value="INSULIN-LIKE GROWTH FACTOR BINDING PROTEIN-RELATED"/>
    <property type="match status" value="1"/>
</dbReference>
<comment type="subcellular location">
    <subcellularLocation>
        <location evidence="1">Secreted</location>
    </subcellularLocation>
</comment>
<evidence type="ECO:0000256" key="2">
    <source>
        <dbReference type="ARBA" id="ARBA00022525"/>
    </source>
</evidence>
<evidence type="ECO:0000256" key="6">
    <source>
        <dbReference type="ARBA" id="ARBA00023319"/>
    </source>
</evidence>
<dbReference type="CDD" id="cd00104">
    <property type="entry name" value="KAZAL_FS"/>
    <property type="match status" value="1"/>
</dbReference>
<dbReference type="InterPro" id="IPR036058">
    <property type="entry name" value="Kazal_dom_sf"/>
</dbReference>
<keyword evidence="4" id="KW-1015">Disulfide bond</keyword>